<protein>
    <submittedName>
        <fullName evidence="13">EamA-like transporter family</fullName>
    </submittedName>
</protein>
<gene>
    <name evidence="13" type="ORF">CL55_00003370</name>
</gene>
<keyword evidence="6 11" id="KW-0812">Transmembrane</keyword>
<accession>A0A0E3ZKK2</accession>
<evidence type="ECO:0000256" key="1">
    <source>
        <dbReference type="ARBA" id="ARBA00004651"/>
    </source>
</evidence>
<dbReference type="GO" id="GO:0009103">
    <property type="term" value="P:lipopolysaccharide biosynthetic process"/>
    <property type="evidence" value="ECO:0007669"/>
    <property type="project" value="UniProtKB-KW"/>
</dbReference>
<keyword evidence="4" id="KW-0997">Cell inner membrane</keyword>
<evidence type="ECO:0000256" key="6">
    <source>
        <dbReference type="ARBA" id="ARBA00022692"/>
    </source>
</evidence>
<dbReference type="AlphaFoldDB" id="A0A0E3ZKK2"/>
<dbReference type="InterPro" id="IPR000390">
    <property type="entry name" value="Small_drug/metabolite_transptr"/>
</dbReference>
<feature type="transmembrane region" description="Helical" evidence="11">
    <location>
        <begin position="99"/>
        <end position="115"/>
    </location>
</feature>
<dbReference type="GO" id="GO:0009245">
    <property type="term" value="P:lipid A biosynthetic process"/>
    <property type="evidence" value="ECO:0007669"/>
    <property type="project" value="UniProtKB-KW"/>
</dbReference>
<evidence type="ECO:0000256" key="11">
    <source>
        <dbReference type="SAM" id="Phobius"/>
    </source>
</evidence>
<dbReference type="RefSeq" id="WP_082091869.1">
    <property type="nucleotide sequence ID" value="NZ_CP007501.1"/>
</dbReference>
<proteinExistence type="predicted"/>
<evidence type="ECO:0000313" key="14">
    <source>
        <dbReference type="Proteomes" id="UP000061135"/>
    </source>
</evidence>
<keyword evidence="7" id="KW-0448">Lipopolysaccharide biosynthesis</keyword>
<organism evidence="13 14">
    <name type="scientific">Polynucleobacter duraquae</name>
    <dbReference type="NCBI Taxonomy" id="1835254"/>
    <lineage>
        <taxon>Bacteria</taxon>
        <taxon>Pseudomonadati</taxon>
        <taxon>Pseudomonadota</taxon>
        <taxon>Betaproteobacteria</taxon>
        <taxon>Burkholderiales</taxon>
        <taxon>Burkholderiaceae</taxon>
        <taxon>Polynucleobacter</taxon>
    </lineage>
</organism>
<dbReference type="GO" id="GO:0005886">
    <property type="term" value="C:plasma membrane"/>
    <property type="evidence" value="ECO:0007669"/>
    <property type="project" value="UniProtKB-SubCell"/>
</dbReference>
<keyword evidence="8 11" id="KW-1133">Transmembrane helix</keyword>
<dbReference type="SUPFAM" id="SSF103481">
    <property type="entry name" value="Multidrug resistance efflux transporter EmrE"/>
    <property type="match status" value="1"/>
</dbReference>
<dbReference type="InterPro" id="IPR000620">
    <property type="entry name" value="EamA_dom"/>
</dbReference>
<reference evidence="13 14" key="1">
    <citation type="submission" date="2014-03" db="EMBL/GenBank/DDBJ databases">
        <title>Genome of Polynucleobacter strain MWH-MoK4.</title>
        <authorList>
            <person name="Hahn M.W."/>
        </authorList>
    </citation>
    <scope>NUCLEOTIDE SEQUENCE [LARGE SCALE GENOMIC DNA]</scope>
    <source>
        <strain evidence="13 14">MWH-MoK4</strain>
    </source>
</reference>
<evidence type="ECO:0000256" key="2">
    <source>
        <dbReference type="ARBA" id="ARBA00022475"/>
    </source>
</evidence>
<dbReference type="GO" id="GO:0022857">
    <property type="term" value="F:transmembrane transporter activity"/>
    <property type="evidence" value="ECO:0007669"/>
    <property type="project" value="InterPro"/>
</dbReference>
<keyword evidence="2" id="KW-1003">Cell membrane</keyword>
<keyword evidence="10 11" id="KW-0472">Membrane</keyword>
<comment type="subcellular location">
    <subcellularLocation>
        <location evidence="1">Cell membrane</location>
        <topology evidence="1">Multi-pass membrane protein</topology>
    </subcellularLocation>
</comment>
<dbReference type="InterPro" id="IPR037185">
    <property type="entry name" value="EmrE-like"/>
</dbReference>
<evidence type="ECO:0000256" key="4">
    <source>
        <dbReference type="ARBA" id="ARBA00022519"/>
    </source>
</evidence>
<dbReference type="OrthoDB" id="7021040at2"/>
<evidence type="ECO:0000256" key="9">
    <source>
        <dbReference type="ARBA" id="ARBA00023098"/>
    </source>
</evidence>
<evidence type="ECO:0000256" key="10">
    <source>
        <dbReference type="ARBA" id="ARBA00023136"/>
    </source>
</evidence>
<dbReference type="Gene3D" id="1.10.3730.20">
    <property type="match status" value="1"/>
</dbReference>
<evidence type="ECO:0000256" key="7">
    <source>
        <dbReference type="ARBA" id="ARBA00022985"/>
    </source>
</evidence>
<feature type="transmembrane region" description="Helical" evidence="11">
    <location>
        <begin position="74"/>
        <end position="93"/>
    </location>
</feature>
<evidence type="ECO:0000313" key="13">
    <source>
        <dbReference type="EMBL" id="AKD24670.1"/>
    </source>
</evidence>
<dbReference type="Proteomes" id="UP000061135">
    <property type="component" value="Chromosome"/>
</dbReference>
<keyword evidence="3" id="KW-0444">Lipid biosynthesis</keyword>
<keyword evidence="14" id="KW-1185">Reference proteome</keyword>
<name>A0A0E3ZKK2_9BURK</name>
<dbReference type="PANTHER" id="PTHR30561">
    <property type="entry name" value="SMR FAMILY PROTON-DEPENDENT DRUG EFFLUX TRANSPORTER SUGE"/>
    <property type="match status" value="1"/>
</dbReference>
<dbReference type="STRING" id="1835254.CL55_00003370"/>
<evidence type="ECO:0000256" key="8">
    <source>
        <dbReference type="ARBA" id="ARBA00022989"/>
    </source>
</evidence>
<feature type="domain" description="EamA" evidence="12">
    <location>
        <begin position="40"/>
        <end position="115"/>
    </location>
</feature>
<evidence type="ECO:0000256" key="5">
    <source>
        <dbReference type="ARBA" id="ARBA00022556"/>
    </source>
</evidence>
<evidence type="ECO:0000259" key="12">
    <source>
        <dbReference type="Pfam" id="PF00892"/>
    </source>
</evidence>
<sequence length="116" mass="12645">MTLKHFLTLVMVATLTSLGQISLKYGAESLAEGFNQFIPAALQNIWIITGLGLYAIAMIFWIQTIRVVPLNVAIPISGLTFVMIPFLSSLILGEEVSKSNFIGSGFIIMGIYLSYA</sequence>
<feature type="transmembrane region" description="Helical" evidence="11">
    <location>
        <begin position="43"/>
        <end position="62"/>
    </location>
</feature>
<keyword evidence="5" id="KW-0441">Lipid A biosynthesis</keyword>
<keyword evidence="9" id="KW-0443">Lipid metabolism</keyword>
<dbReference type="EMBL" id="CP007501">
    <property type="protein sequence ID" value="AKD24670.1"/>
    <property type="molecule type" value="Genomic_DNA"/>
</dbReference>
<dbReference type="KEGG" id="pdq:CL55_00003370"/>
<dbReference type="PATRIC" id="fig|576611.7.peg.339"/>
<dbReference type="PANTHER" id="PTHR30561:SF9">
    <property type="entry name" value="4-AMINO-4-DEOXY-L-ARABINOSE-PHOSPHOUNDECAPRENOL FLIPPASE SUBUNIT ARNF-RELATED"/>
    <property type="match status" value="1"/>
</dbReference>
<dbReference type="Pfam" id="PF00892">
    <property type="entry name" value="EamA"/>
    <property type="match status" value="1"/>
</dbReference>
<dbReference type="HOGENOM" id="CLU_131462_5_0_4"/>
<evidence type="ECO:0000256" key="3">
    <source>
        <dbReference type="ARBA" id="ARBA00022516"/>
    </source>
</evidence>